<gene>
    <name evidence="5" type="ORF">PSYICH_LOCUS11991</name>
</gene>
<dbReference type="GO" id="GO:0005737">
    <property type="term" value="C:cytoplasm"/>
    <property type="evidence" value="ECO:0007669"/>
    <property type="project" value="TreeGrafter"/>
</dbReference>
<sequence>MTCRIVLDNPGSYHPGDSVYGRVVVNFNSKENFRAIKCRFRGKEHTAWTERESYYDSSSKSTKYRTVHYSGDNTFIYVNLILVGEGSLHAGHYEYPFSFTFPTRNLPNPYHGNYGYIRYYIKANVDKSFAFDYEDEITLSLLSPINFNDIRNELQLNPVGLKDEKILCCMCCASEPITMDLILEKEAFVLGEVAKIKVEISNMSNETITELILKLKMTIESKTTSPRTHHKYDTELVGFLSDTGVGAHGQRVYNLDFVIPARTVLPNFQGSTLFKQWCVLKAEAVIPGCHTNLEIETGVKLGHIPILGGPSFGGATYVPASQCPGGAFPPPPPPSNVSPPPYPPEEKAPPYPLEDKAPPYPMGPPSFPLPNGNEAGFVDGATIPLLPGKGMPMPSVGQGGPSSSAASAPQEDGAPSAPSKAKMAEQEGFEIVDDEGNDEPPPPSYQDFVKGTGSDPTAPSAPPK</sequence>
<comment type="similarity">
    <text evidence="1">Belongs to the arrestin family.</text>
</comment>
<dbReference type="InterPro" id="IPR011021">
    <property type="entry name" value="Arrestin-like_N"/>
</dbReference>
<feature type="region of interest" description="Disordered" evidence="3">
    <location>
        <begin position="323"/>
        <end position="464"/>
    </location>
</feature>
<evidence type="ECO:0000256" key="1">
    <source>
        <dbReference type="ARBA" id="ARBA00005298"/>
    </source>
</evidence>
<dbReference type="InterPro" id="IPR050357">
    <property type="entry name" value="Arrestin_domain-protein"/>
</dbReference>
<dbReference type="InterPro" id="IPR014756">
    <property type="entry name" value="Ig_E-set"/>
</dbReference>
<evidence type="ECO:0000313" key="5">
    <source>
        <dbReference type="EMBL" id="CAH1111887.1"/>
    </source>
</evidence>
<feature type="compositionally biased region" description="Low complexity" evidence="3">
    <location>
        <begin position="390"/>
        <end position="410"/>
    </location>
</feature>
<dbReference type="EMBL" id="OV651818">
    <property type="protein sequence ID" value="CAH1111887.1"/>
    <property type="molecule type" value="Genomic_DNA"/>
</dbReference>
<protein>
    <recommendedName>
        <fullName evidence="4">Arrestin C-terminal-like domain-containing protein</fullName>
    </recommendedName>
</protein>
<dbReference type="Pfam" id="PF00339">
    <property type="entry name" value="Arrestin_N"/>
    <property type="match status" value="1"/>
</dbReference>
<evidence type="ECO:0000256" key="2">
    <source>
        <dbReference type="ARBA" id="ARBA00022606"/>
    </source>
</evidence>
<dbReference type="GO" id="GO:0015031">
    <property type="term" value="P:protein transport"/>
    <property type="evidence" value="ECO:0007669"/>
    <property type="project" value="TreeGrafter"/>
</dbReference>
<evidence type="ECO:0000313" key="6">
    <source>
        <dbReference type="Proteomes" id="UP001153636"/>
    </source>
</evidence>
<dbReference type="Proteomes" id="UP001153636">
    <property type="component" value="Chromosome 6"/>
</dbReference>
<dbReference type="AlphaFoldDB" id="A0A9P0D0H4"/>
<keyword evidence="2" id="KW-0716">Sensory transduction</keyword>
<dbReference type="SMART" id="SM01017">
    <property type="entry name" value="Arrestin_C"/>
    <property type="match status" value="1"/>
</dbReference>
<feature type="compositionally biased region" description="Pro residues" evidence="3">
    <location>
        <begin position="327"/>
        <end position="343"/>
    </location>
</feature>
<dbReference type="Pfam" id="PF02752">
    <property type="entry name" value="Arrestin_C"/>
    <property type="match status" value="1"/>
</dbReference>
<feature type="compositionally biased region" description="Basic and acidic residues" evidence="3">
    <location>
        <begin position="344"/>
        <end position="357"/>
    </location>
</feature>
<evidence type="ECO:0000256" key="3">
    <source>
        <dbReference type="SAM" id="MobiDB-lite"/>
    </source>
</evidence>
<keyword evidence="6" id="KW-1185">Reference proteome</keyword>
<dbReference type="OrthoDB" id="2333384at2759"/>
<name>A0A9P0D0H4_9CUCU</name>
<evidence type="ECO:0000259" key="4">
    <source>
        <dbReference type="SMART" id="SM01017"/>
    </source>
</evidence>
<feature type="domain" description="Arrestin C-terminal-like" evidence="4">
    <location>
        <begin position="173"/>
        <end position="306"/>
    </location>
</feature>
<dbReference type="InterPro" id="IPR014752">
    <property type="entry name" value="Arrestin-like_C"/>
</dbReference>
<dbReference type="SUPFAM" id="SSF81296">
    <property type="entry name" value="E set domains"/>
    <property type="match status" value="2"/>
</dbReference>
<organism evidence="5 6">
    <name type="scientific">Psylliodes chrysocephalus</name>
    <dbReference type="NCBI Taxonomy" id="3402493"/>
    <lineage>
        <taxon>Eukaryota</taxon>
        <taxon>Metazoa</taxon>
        <taxon>Ecdysozoa</taxon>
        <taxon>Arthropoda</taxon>
        <taxon>Hexapoda</taxon>
        <taxon>Insecta</taxon>
        <taxon>Pterygota</taxon>
        <taxon>Neoptera</taxon>
        <taxon>Endopterygota</taxon>
        <taxon>Coleoptera</taxon>
        <taxon>Polyphaga</taxon>
        <taxon>Cucujiformia</taxon>
        <taxon>Chrysomeloidea</taxon>
        <taxon>Chrysomelidae</taxon>
        <taxon>Galerucinae</taxon>
        <taxon>Alticini</taxon>
        <taxon>Psylliodes</taxon>
    </lineage>
</organism>
<dbReference type="PANTHER" id="PTHR11188">
    <property type="entry name" value="ARRESTIN DOMAIN CONTAINING PROTEIN"/>
    <property type="match status" value="1"/>
</dbReference>
<accession>A0A9P0D0H4</accession>
<proteinExistence type="inferred from homology"/>
<dbReference type="InterPro" id="IPR011022">
    <property type="entry name" value="Arrestin_C-like"/>
</dbReference>
<dbReference type="PANTHER" id="PTHR11188:SF176">
    <property type="entry name" value="ARRESTIN DOMAIN-CONTAINING PROTEIN 1"/>
    <property type="match status" value="1"/>
</dbReference>
<feature type="compositionally biased region" description="Acidic residues" evidence="3">
    <location>
        <begin position="427"/>
        <end position="438"/>
    </location>
</feature>
<feature type="compositionally biased region" description="Pro residues" evidence="3">
    <location>
        <begin position="358"/>
        <end position="368"/>
    </location>
</feature>
<dbReference type="Gene3D" id="2.60.40.640">
    <property type="match status" value="2"/>
</dbReference>
<reference evidence="5" key="1">
    <citation type="submission" date="2022-01" db="EMBL/GenBank/DDBJ databases">
        <authorList>
            <person name="King R."/>
        </authorList>
    </citation>
    <scope>NUCLEOTIDE SEQUENCE</scope>
</reference>